<proteinExistence type="predicted"/>
<accession>A0A182UJ53</accession>
<dbReference type="AlphaFoldDB" id="A0A182UJ53"/>
<evidence type="ECO:0000313" key="6">
    <source>
        <dbReference type="EnsemblMetazoa" id="AMEC021336-PA"/>
    </source>
</evidence>
<protein>
    <recommendedName>
        <fullName evidence="8">Aquaporin</fullName>
    </recommendedName>
</protein>
<evidence type="ECO:0000256" key="1">
    <source>
        <dbReference type="ARBA" id="ARBA00004141"/>
    </source>
</evidence>
<comment type="subcellular location">
    <subcellularLocation>
        <location evidence="1">Membrane</location>
        <topology evidence="1">Multi-pass membrane protein</topology>
    </subcellularLocation>
</comment>
<evidence type="ECO:0000256" key="4">
    <source>
        <dbReference type="ARBA" id="ARBA00023136"/>
    </source>
</evidence>
<dbReference type="Pfam" id="PF00230">
    <property type="entry name" value="MIP"/>
    <property type="match status" value="1"/>
</dbReference>
<dbReference type="EnsemblMetazoa" id="AMEC021336-RA">
    <property type="protein sequence ID" value="AMEC021336-PA"/>
    <property type="gene ID" value="AMEC021336"/>
</dbReference>
<dbReference type="Proteomes" id="UP000075902">
    <property type="component" value="Unassembled WGS sequence"/>
</dbReference>
<evidence type="ECO:0000313" key="7">
    <source>
        <dbReference type="Proteomes" id="UP000075902"/>
    </source>
</evidence>
<keyword evidence="4 5" id="KW-0472">Membrane</keyword>
<dbReference type="VEuPathDB" id="VectorBase:AMEC021336"/>
<dbReference type="Gene3D" id="1.20.1080.10">
    <property type="entry name" value="Glycerol uptake facilitator protein"/>
    <property type="match status" value="1"/>
</dbReference>
<organism evidence="6 7">
    <name type="scientific">Anopheles melas</name>
    <dbReference type="NCBI Taxonomy" id="34690"/>
    <lineage>
        <taxon>Eukaryota</taxon>
        <taxon>Metazoa</taxon>
        <taxon>Ecdysozoa</taxon>
        <taxon>Arthropoda</taxon>
        <taxon>Hexapoda</taxon>
        <taxon>Insecta</taxon>
        <taxon>Pterygota</taxon>
        <taxon>Neoptera</taxon>
        <taxon>Endopterygota</taxon>
        <taxon>Diptera</taxon>
        <taxon>Nematocera</taxon>
        <taxon>Culicoidea</taxon>
        <taxon>Culicidae</taxon>
        <taxon>Anophelinae</taxon>
        <taxon>Anopheles</taxon>
    </lineage>
</organism>
<keyword evidence="7" id="KW-1185">Reference proteome</keyword>
<evidence type="ECO:0000256" key="2">
    <source>
        <dbReference type="ARBA" id="ARBA00022692"/>
    </source>
</evidence>
<evidence type="ECO:0008006" key="8">
    <source>
        <dbReference type="Google" id="ProtNLM"/>
    </source>
</evidence>
<reference evidence="7" key="1">
    <citation type="submission" date="2014-01" db="EMBL/GenBank/DDBJ databases">
        <title>The Genome Sequence of Anopheles melas CM1001059_A (V2).</title>
        <authorList>
            <consortium name="The Broad Institute Genomics Platform"/>
            <person name="Neafsey D.E."/>
            <person name="Besansky N."/>
            <person name="Howell P."/>
            <person name="Walton C."/>
            <person name="Young S.K."/>
            <person name="Zeng Q."/>
            <person name="Gargeya S."/>
            <person name="Fitzgerald M."/>
            <person name="Haas B."/>
            <person name="Abouelleil A."/>
            <person name="Allen A.W."/>
            <person name="Alvarado L."/>
            <person name="Arachchi H.M."/>
            <person name="Berlin A.M."/>
            <person name="Chapman S.B."/>
            <person name="Gainer-Dewar J."/>
            <person name="Goldberg J."/>
            <person name="Griggs A."/>
            <person name="Gujja S."/>
            <person name="Hansen M."/>
            <person name="Howarth C."/>
            <person name="Imamovic A."/>
            <person name="Ireland A."/>
            <person name="Larimer J."/>
            <person name="McCowan C."/>
            <person name="Murphy C."/>
            <person name="Pearson M."/>
            <person name="Poon T.W."/>
            <person name="Priest M."/>
            <person name="Roberts A."/>
            <person name="Saif S."/>
            <person name="Shea T."/>
            <person name="Sisk P."/>
            <person name="Sykes S."/>
            <person name="Wortman J."/>
            <person name="Nusbaum C."/>
            <person name="Birren B."/>
        </authorList>
    </citation>
    <scope>NUCLEOTIDE SEQUENCE [LARGE SCALE GENOMIC DNA]</scope>
    <source>
        <strain evidence="7">CM1001059</strain>
    </source>
</reference>
<dbReference type="GO" id="GO:0015267">
    <property type="term" value="F:channel activity"/>
    <property type="evidence" value="ECO:0007669"/>
    <property type="project" value="InterPro"/>
</dbReference>
<evidence type="ECO:0000256" key="3">
    <source>
        <dbReference type="ARBA" id="ARBA00022989"/>
    </source>
</evidence>
<feature type="transmembrane region" description="Helical" evidence="5">
    <location>
        <begin position="33"/>
        <end position="54"/>
    </location>
</feature>
<feature type="transmembrane region" description="Helical" evidence="5">
    <location>
        <begin position="60"/>
        <end position="78"/>
    </location>
</feature>
<sequence length="138" mass="15236">MIPILSKFDLKEGVKQIVGVSDITENRNIWRMLVAEFLGTFFLVAIGIGSTTGWTDYSPTLTQIAFTFGLVVATLAQFRYQFRIGCCTCSNCAVALVLTDPITLFPSAASFLTERILVPIVIALTFEFQSQAVERTDL</sequence>
<dbReference type="STRING" id="34690.A0A182UJ53"/>
<dbReference type="InterPro" id="IPR023271">
    <property type="entry name" value="Aquaporin-like"/>
</dbReference>
<keyword evidence="2 5" id="KW-0812">Transmembrane</keyword>
<reference evidence="6" key="2">
    <citation type="submission" date="2020-05" db="UniProtKB">
        <authorList>
            <consortium name="EnsemblMetazoa"/>
        </authorList>
    </citation>
    <scope>IDENTIFICATION</scope>
    <source>
        <strain evidence="6">CM1001059</strain>
    </source>
</reference>
<dbReference type="SUPFAM" id="SSF81338">
    <property type="entry name" value="Aquaporin-like"/>
    <property type="match status" value="1"/>
</dbReference>
<dbReference type="GO" id="GO:0016020">
    <property type="term" value="C:membrane"/>
    <property type="evidence" value="ECO:0007669"/>
    <property type="project" value="UniProtKB-SubCell"/>
</dbReference>
<evidence type="ECO:0000256" key="5">
    <source>
        <dbReference type="SAM" id="Phobius"/>
    </source>
</evidence>
<name>A0A182UJ53_9DIPT</name>
<keyword evidence="3 5" id="KW-1133">Transmembrane helix</keyword>
<dbReference type="InterPro" id="IPR000425">
    <property type="entry name" value="MIP"/>
</dbReference>